<evidence type="ECO:0000259" key="3">
    <source>
        <dbReference type="PROSITE" id="PS50097"/>
    </source>
</evidence>
<keyword evidence="2" id="KW-0677">Repeat</keyword>
<dbReference type="SMART" id="SM00225">
    <property type="entry name" value="BTB"/>
    <property type="match status" value="1"/>
</dbReference>
<dbReference type="Pfam" id="PF00651">
    <property type="entry name" value="BTB"/>
    <property type="match status" value="1"/>
</dbReference>
<dbReference type="Pfam" id="PF24681">
    <property type="entry name" value="Kelch_KLHDC2_KLHL20_DRC7"/>
    <property type="match status" value="1"/>
</dbReference>
<dbReference type="CDD" id="cd14733">
    <property type="entry name" value="BACK"/>
    <property type="match status" value="1"/>
</dbReference>
<evidence type="ECO:0000256" key="2">
    <source>
        <dbReference type="ARBA" id="ARBA00022737"/>
    </source>
</evidence>
<dbReference type="EMBL" id="CANHGI010000003">
    <property type="protein sequence ID" value="CAI5445425.1"/>
    <property type="molecule type" value="Genomic_DNA"/>
</dbReference>
<evidence type="ECO:0000313" key="4">
    <source>
        <dbReference type="EMBL" id="CAI5445425.1"/>
    </source>
</evidence>
<dbReference type="PANTHER" id="PTHR46344">
    <property type="entry name" value="OS02G0202900 PROTEIN"/>
    <property type="match status" value="1"/>
</dbReference>
<keyword evidence="1" id="KW-0880">Kelch repeat</keyword>
<feature type="domain" description="BTB" evidence="3">
    <location>
        <begin position="55"/>
        <end position="123"/>
    </location>
</feature>
<dbReference type="Gene3D" id="2.120.10.80">
    <property type="entry name" value="Kelch-type beta propeller"/>
    <property type="match status" value="2"/>
</dbReference>
<evidence type="ECO:0000256" key="1">
    <source>
        <dbReference type="ARBA" id="ARBA00022441"/>
    </source>
</evidence>
<dbReference type="Pfam" id="PF01344">
    <property type="entry name" value="Kelch_1"/>
    <property type="match status" value="1"/>
</dbReference>
<proteinExistence type="predicted"/>
<dbReference type="OrthoDB" id="5803581at2759"/>
<evidence type="ECO:0000313" key="5">
    <source>
        <dbReference type="Proteomes" id="UP001152747"/>
    </source>
</evidence>
<name>A0A9P1IIV6_9PELO</name>
<dbReference type="Proteomes" id="UP001152747">
    <property type="component" value="Unassembled WGS sequence"/>
</dbReference>
<keyword evidence="5" id="KW-1185">Reference proteome</keyword>
<dbReference type="Gene3D" id="3.30.710.10">
    <property type="entry name" value="Potassium Channel Kv1.1, Chain A"/>
    <property type="match status" value="1"/>
</dbReference>
<dbReference type="SMART" id="SM00612">
    <property type="entry name" value="Kelch"/>
    <property type="match status" value="6"/>
</dbReference>
<dbReference type="PANTHER" id="PTHR46344:SF27">
    <property type="entry name" value="KELCH REPEAT SUPERFAMILY PROTEIN"/>
    <property type="match status" value="1"/>
</dbReference>
<dbReference type="AlphaFoldDB" id="A0A9P1IIV6"/>
<protein>
    <recommendedName>
        <fullName evidence="3">BTB domain-containing protein</fullName>
    </recommendedName>
</protein>
<dbReference type="InterPro" id="IPR006652">
    <property type="entry name" value="Kelch_1"/>
</dbReference>
<accession>A0A9P1IIV6</accession>
<sequence length="583" mass="67345">MDETYYDVNNNNCSFISQTATSPPPNTAIDNTFGESPCKRARFSNDSNDLHWLNSNVRLILSNDEEMIISRRILSNYSNYFKCLFSSQFNDSKLDFYRIRIVNSTDLHYLLTIPRAFENGIKPELSLQRAIQLIEPAAYLQIDIALDYLTDVICQQLNYNNIIRIFHLSLLYHTHLAFRVWQAILNQFQMLVNSNEYLNLNEDELIFLLTDKNLNIRSQDEKRIVENWRRHHNSLNSANLAKFSLMNFARKVMPDSTKYEVIRNRQPRNAIIAFGGWSSRGVAQKIEIFNTRCDRWQTCTFNYEIPTIKRAYHGNEIVDDKLIIFGGFGGNSHYQTTLLFDLKKKDWKWGKNMHDCRCYVSSVQFKDSQGSTSIFACGGMNGTNRLNTVERYDVEKDMWTECSSMAFHRSDGANTLIGGKVMSVGGFDGRNFHSNAELYDPNTNQWQMLGRGMRTRRTGCSAVTIMDQVCLVVGGFNGSKRLDSAEMYDLREGIWHPMPLMHCGRSNYGISVIDNHIIHVAGGFDGQATTKENERLDLRVRHWQALPDLNEPKSALRLLHLNDHSFLDDLFNIPDDFDLVNEW</sequence>
<reference evidence="4" key="1">
    <citation type="submission" date="2022-11" db="EMBL/GenBank/DDBJ databases">
        <authorList>
            <person name="Kikuchi T."/>
        </authorList>
    </citation>
    <scope>NUCLEOTIDE SEQUENCE</scope>
    <source>
        <strain evidence="4">PS1010</strain>
    </source>
</reference>
<dbReference type="InterPro" id="IPR011705">
    <property type="entry name" value="BACK"/>
</dbReference>
<organism evidence="4 5">
    <name type="scientific">Caenorhabditis angaria</name>
    <dbReference type="NCBI Taxonomy" id="860376"/>
    <lineage>
        <taxon>Eukaryota</taxon>
        <taxon>Metazoa</taxon>
        <taxon>Ecdysozoa</taxon>
        <taxon>Nematoda</taxon>
        <taxon>Chromadorea</taxon>
        <taxon>Rhabditida</taxon>
        <taxon>Rhabditina</taxon>
        <taxon>Rhabditomorpha</taxon>
        <taxon>Rhabditoidea</taxon>
        <taxon>Rhabditidae</taxon>
        <taxon>Peloderinae</taxon>
        <taxon>Caenorhabditis</taxon>
    </lineage>
</organism>
<comment type="caution">
    <text evidence="4">The sequence shown here is derived from an EMBL/GenBank/DDBJ whole genome shotgun (WGS) entry which is preliminary data.</text>
</comment>
<dbReference type="SUPFAM" id="SSF54695">
    <property type="entry name" value="POZ domain"/>
    <property type="match status" value="1"/>
</dbReference>
<gene>
    <name evidence="4" type="ORF">CAMP_LOCUS8062</name>
</gene>
<dbReference type="SUPFAM" id="SSF117281">
    <property type="entry name" value="Kelch motif"/>
    <property type="match status" value="1"/>
</dbReference>
<dbReference type="Pfam" id="PF07707">
    <property type="entry name" value="BACK"/>
    <property type="match status" value="1"/>
</dbReference>
<dbReference type="InterPro" id="IPR000210">
    <property type="entry name" value="BTB/POZ_dom"/>
</dbReference>
<dbReference type="InterPro" id="IPR011333">
    <property type="entry name" value="SKP1/BTB/POZ_sf"/>
</dbReference>
<dbReference type="InterPro" id="IPR015915">
    <property type="entry name" value="Kelch-typ_b-propeller"/>
</dbReference>
<dbReference type="PROSITE" id="PS50097">
    <property type="entry name" value="BTB"/>
    <property type="match status" value="1"/>
</dbReference>